<dbReference type="RefSeq" id="WP_126912988.1">
    <property type="nucleotide sequence ID" value="NZ_CP034587.1"/>
</dbReference>
<dbReference type="Proteomes" id="UP000267900">
    <property type="component" value="Chromosome"/>
</dbReference>
<gene>
    <name evidence="3" type="ORF">EKH77_03610</name>
</gene>
<evidence type="ECO:0000256" key="2">
    <source>
        <dbReference type="SAM" id="Phobius"/>
    </source>
</evidence>
<organism evidence="3 4">
    <name type="scientific">Streptomyces luteoverticillatus</name>
    <name type="common">Streptoverticillium luteoverticillatus</name>
    <dbReference type="NCBI Taxonomy" id="66425"/>
    <lineage>
        <taxon>Bacteria</taxon>
        <taxon>Bacillati</taxon>
        <taxon>Actinomycetota</taxon>
        <taxon>Actinomycetes</taxon>
        <taxon>Kitasatosporales</taxon>
        <taxon>Streptomycetaceae</taxon>
        <taxon>Streptomyces</taxon>
    </lineage>
</organism>
<dbReference type="AlphaFoldDB" id="A0A3Q9FSZ0"/>
<keyword evidence="2" id="KW-0812">Transmembrane</keyword>
<dbReference type="PANTHER" id="PTHR34821">
    <property type="entry name" value="INNER MEMBRANE PROTEIN YDCZ"/>
    <property type="match status" value="1"/>
</dbReference>
<accession>A0A3Q9FSZ0</accession>
<feature type="transmembrane region" description="Helical" evidence="2">
    <location>
        <begin position="171"/>
        <end position="189"/>
    </location>
</feature>
<dbReference type="PANTHER" id="PTHR34821:SF2">
    <property type="entry name" value="INNER MEMBRANE PROTEIN YDCZ"/>
    <property type="match status" value="1"/>
</dbReference>
<protein>
    <submittedName>
        <fullName evidence="3">DMT family transporter</fullName>
    </submittedName>
</protein>
<dbReference type="EMBL" id="CP034587">
    <property type="protein sequence ID" value="AZQ70423.1"/>
    <property type="molecule type" value="Genomic_DNA"/>
</dbReference>
<feature type="transmembrane region" description="Helical" evidence="2">
    <location>
        <begin position="195"/>
        <end position="214"/>
    </location>
</feature>
<feature type="transmembrane region" description="Helical" evidence="2">
    <location>
        <begin position="286"/>
        <end position="305"/>
    </location>
</feature>
<reference evidence="3 4" key="1">
    <citation type="submission" date="2018-12" db="EMBL/GenBank/DDBJ databases">
        <title>The whole draft genome of Streptomyce luteoverticillatus CGMCC 15060.</title>
        <authorList>
            <person name="Feng Z."/>
            <person name="Chen G."/>
            <person name="Zhang J."/>
            <person name="Zhu H."/>
            <person name="Yu X."/>
            <person name="Zhang W."/>
            <person name="Zhang X."/>
        </authorList>
    </citation>
    <scope>NUCLEOTIDE SEQUENCE [LARGE SCALE GENOMIC DNA]</scope>
    <source>
        <strain evidence="3 4">CGMCC 15060</strain>
    </source>
</reference>
<feature type="transmembrane region" description="Helical" evidence="2">
    <location>
        <begin position="317"/>
        <end position="337"/>
    </location>
</feature>
<feature type="region of interest" description="Disordered" evidence="1">
    <location>
        <begin position="1"/>
        <end position="31"/>
    </location>
</feature>
<feature type="transmembrane region" description="Helical" evidence="2">
    <location>
        <begin position="70"/>
        <end position="90"/>
    </location>
</feature>
<dbReference type="Pfam" id="PF04657">
    <property type="entry name" value="DMT_YdcZ"/>
    <property type="match status" value="2"/>
</dbReference>
<evidence type="ECO:0000256" key="1">
    <source>
        <dbReference type="SAM" id="MobiDB-lite"/>
    </source>
</evidence>
<evidence type="ECO:0000313" key="4">
    <source>
        <dbReference type="Proteomes" id="UP000267900"/>
    </source>
</evidence>
<evidence type="ECO:0000313" key="3">
    <source>
        <dbReference type="EMBL" id="AZQ70423.1"/>
    </source>
</evidence>
<dbReference type="GO" id="GO:0005886">
    <property type="term" value="C:plasma membrane"/>
    <property type="evidence" value="ECO:0007669"/>
    <property type="project" value="TreeGrafter"/>
</dbReference>
<keyword evidence="2" id="KW-1133">Transmembrane helix</keyword>
<name>A0A3Q9FSZ0_STRLT</name>
<feature type="transmembrane region" description="Helical" evidence="2">
    <location>
        <begin position="226"/>
        <end position="249"/>
    </location>
</feature>
<feature type="compositionally biased region" description="Pro residues" evidence="1">
    <location>
        <begin position="13"/>
        <end position="30"/>
    </location>
</feature>
<dbReference type="InterPro" id="IPR006750">
    <property type="entry name" value="YdcZ"/>
</dbReference>
<keyword evidence="4" id="KW-1185">Reference proteome</keyword>
<proteinExistence type="predicted"/>
<sequence>MTLPSTPRHRPPGTGPVPSPRPPAVRPACPPGAARSGALPLAGAVAGGAALALESVVNGRLGERTGAMAAAAWSNTLSLCVVAAAACFLTGPRPAFAALSTALRSRALRPWHCLGGLAGGGMVLTQALTAATLGPASFSLALVSGQTLCGVAMDHLGLGPGAPRRATGRRLAGGLLAVGAVALPVLAAADAGRTLALAVLPFLAGCALSWQMAVNGRVDEAAGHPYPAVLLSFAAGTALTVAAVTVAAAFSQLPRLGSGPLWHYGGGLLGCAVVLSAVLTVRRIGVLAAGLAMISGQVLGALVLGPLTGQPPAHQGAAVAGGALLIGAVVLAAPAGARLRSGAGRGN</sequence>
<dbReference type="OrthoDB" id="4245372at2"/>
<keyword evidence="2" id="KW-0472">Membrane</keyword>
<feature type="transmembrane region" description="Helical" evidence="2">
    <location>
        <begin position="261"/>
        <end position="279"/>
    </location>
</feature>